<dbReference type="GO" id="GO:0005886">
    <property type="term" value="C:plasma membrane"/>
    <property type="evidence" value="ECO:0007669"/>
    <property type="project" value="UniProtKB-SubCell"/>
</dbReference>
<dbReference type="EMBL" id="JAACNH010000006">
    <property type="protein sequence ID" value="KAG8439016.1"/>
    <property type="molecule type" value="Genomic_DNA"/>
</dbReference>
<feature type="compositionally biased region" description="Basic and acidic residues" evidence="7">
    <location>
        <begin position="234"/>
        <end position="243"/>
    </location>
</feature>
<dbReference type="Pfam" id="PF12606">
    <property type="entry name" value="RELT"/>
    <property type="match status" value="1"/>
</dbReference>
<keyword evidence="10" id="KW-1185">Reference proteome</keyword>
<dbReference type="GO" id="GO:0010811">
    <property type="term" value="P:positive regulation of cell-substrate adhesion"/>
    <property type="evidence" value="ECO:0007669"/>
    <property type="project" value="TreeGrafter"/>
</dbReference>
<feature type="transmembrane region" description="Helical" evidence="8">
    <location>
        <begin position="51"/>
        <end position="74"/>
    </location>
</feature>
<feature type="compositionally biased region" description="Polar residues" evidence="7">
    <location>
        <begin position="220"/>
        <end position="233"/>
    </location>
</feature>
<name>A0A8T2J9A1_9PIPI</name>
<comment type="similarity">
    <text evidence="2">Belongs to the RELT family.</text>
</comment>
<dbReference type="AlphaFoldDB" id="A0A8T2J9A1"/>
<dbReference type="InterPro" id="IPR042313">
    <property type="entry name" value="RELL2"/>
</dbReference>
<evidence type="ECO:0000256" key="1">
    <source>
        <dbReference type="ARBA" id="ARBA00004162"/>
    </source>
</evidence>
<feature type="compositionally biased region" description="Basic and acidic residues" evidence="7">
    <location>
        <begin position="258"/>
        <end position="270"/>
    </location>
</feature>
<keyword evidence="3" id="KW-1003">Cell membrane</keyword>
<evidence type="ECO:0000256" key="3">
    <source>
        <dbReference type="ARBA" id="ARBA00022475"/>
    </source>
</evidence>
<evidence type="ECO:0000256" key="4">
    <source>
        <dbReference type="ARBA" id="ARBA00022692"/>
    </source>
</evidence>
<reference evidence="9" key="1">
    <citation type="thesis" date="2020" institute="ProQuest LLC" country="789 East Eisenhower Parkway, Ann Arbor, MI, USA">
        <title>Comparative Genomics and Chromosome Evolution.</title>
        <authorList>
            <person name="Mudd A.B."/>
        </authorList>
    </citation>
    <scope>NUCLEOTIDE SEQUENCE</scope>
    <source>
        <strain evidence="9">Female2</strain>
        <tissue evidence="9">Blood</tissue>
    </source>
</reference>
<evidence type="ECO:0000256" key="6">
    <source>
        <dbReference type="ARBA" id="ARBA00023136"/>
    </source>
</evidence>
<keyword evidence="4 8" id="KW-0812">Transmembrane</keyword>
<feature type="region of interest" description="Disordered" evidence="7">
    <location>
        <begin position="84"/>
        <end position="107"/>
    </location>
</feature>
<comment type="caution">
    <text evidence="9">The sequence shown here is derived from an EMBL/GenBank/DDBJ whole genome shotgun (WGS) entry which is preliminary data.</text>
</comment>
<sequence>MFILVHNFNKGSTKKREICSIQPACSPFDLIHMGTEKNMDGEDAAHQQNPYMLFLLVLVFFFTGLLGFLICHVLKKKGYRCRTSPEDLDPEAKESLKEEPENVEEISNEDTVERIVKCIIQNEANAEALKQMLGDNEGDVPIVPSLCPHRDSQDTGPPHHHTVHLGSTQAPCIHCTRKKRSLLNRMGRSKDGKGKSHPGEVTVFSVGRFRVTHIGKKQGIQGSQDGQSVNDGQISEKDNKEQPMKTSSNGIIQQQDSEDLKTQDLPKSESDVVGLAKLEVQRESAPKSVDNSRVKGLEDQFHRNSIKKLASKDRRSSAPATGQERGVITNMEETKKRQSPETASDQVQQKEGEGSSEIL</sequence>
<evidence type="ECO:0000313" key="9">
    <source>
        <dbReference type="EMBL" id="KAG8439016.1"/>
    </source>
</evidence>
<dbReference type="Proteomes" id="UP000812440">
    <property type="component" value="Chromosome 3"/>
</dbReference>
<dbReference type="PANTHER" id="PTHR31481:SF0">
    <property type="entry name" value="RELT-LIKE PROTEIN 2"/>
    <property type="match status" value="1"/>
</dbReference>
<dbReference type="PANTHER" id="PTHR31481">
    <property type="entry name" value="RELT-LIKE PROTEIN 2 RELL2"/>
    <property type="match status" value="1"/>
</dbReference>
<evidence type="ECO:0000256" key="7">
    <source>
        <dbReference type="SAM" id="MobiDB-lite"/>
    </source>
</evidence>
<dbReference type="EMBL" id="JAACNH010000006">
    <property type="protein sequence ID" value="KAG8439017.1"/>
    <property type="molecule type" value="Genomic_DNA"/>
</dbReference>
<keyword evidence="5 8" id="KW-1133">Transmembrane helix</keyword>
<keyword evidence="6 8" id="KW-0472">Membrane</keyword>
<dbReference type="OrthoDB" id="9353106at2759"/>
<evidence type="ECO:0008006" key="11">
    <source>
        <dbReference type="Google" id="ProtNLM"/>
    </source>
</evidence>
<evidence type="ECO:0000256" key="8">
    <source>
        <dbReference type="SAM" id="Phobius"/>
    </source>
</evidence>
<feature type="region of interest" description="Disordered" evidence="7">
    <location>
        <begin position="215"/>
        <end position="359"/>
    </location>
</feature>
<comment type="subcellular location">
    <subcellularLocation>
        <location evidence="1">Cell membrane</location>
        <topology evidence="1">Single-pass membrane protein</topology>
    </subcellularLocation>
</comment>
<dbReference type="GO" id="GO:1900745">
    <property type="term" value="P:positive regulation of p38MAPK cascade"/>
    <property type="evidence" value="ECO:0007669"/>
    <property type="project" value="InterPro"/>
</dbReference>
<protein>
    <recommendedName>
        <fullName evidence="11">RELT-like protein 2</fullName>
    </recommendedName>
</protein>
<evidence type="ECO:0000256" key="5">
    <source>
        <dbReference type="ARBA" id="ARBA00022989"/>
    </source>
</evidence>
<feature type="compositionally biased region" description="Basic and acidic residues" evidence="7">
    <location>
        <begin position="279"/>
        <end position="302"/>
    </location>
</feature>
<feature type="compositionally biased region" description="Polar residues" evidence="7">
    <location>
        <begin position="244"/>
        <end position="255"/>
    </location>
</feature>
<dbReference type="InterPro" id="IPR022248">
    <property type="entry name" value="TNF_rcpt_RELT"/>
</dbReference>
<accession>A0A8T2J9A1</accession>
<organism evidence="9 10">
    <name type="scientific">Hymenochirus boettgeri</name>
    <name type="common">Congo dwarf clawed frog</name>
    <dbReference type="NCBI Taxonomy" id="247094"/>
    <lineage>
        <taxon>Eukaryota</taxon>
        <taxon>Metazoa</taxon>
        <taxon>Chordata</taxon>
        <taxon>Craniata</taxon>
        <taxon>Vertebrata</taxon>
        <taxon>Euteleostomi</taxon>
        <taxon>Amphibia</taxon>
        <taxon>Batrachia</taxon>
        <taxon>Anura</taxon>
        <taxon>Pipoidea</taxon>
        <taxon>Pipidae</taxon>
        <taxon>Pipinae</taxon>
        <taxon>Hymenochirus</taxon>
    </lineage>
</organism>
<feature type="compositionally biased region" description="Basic and acidic residues" evidence="7">
    <location>
        <begin position="90"/>
        <end position="100"/>
    </location>
</feature>
<proteinExistence type="inferred from homology"/>
<evidence type="ECO:0000313" key="10">
    <source>
        <dbReference type="Proteomes" id="UP000812440"/>
    </source>
</evidence>
<gene>
    <name evidence="9" type="ORF">GDO86_005275</name>
</gene>
<evidence type="ECO:0000256" key="2">
    <source>
        <dbReference type="ARBA" id="ARBA00008688"/>
    </source>
</evidence>